<accession>A0A3N4LMN6</accession>
<dbReference type="FunFam" id="1.25.10.10:FF:000445">
    <property type="entry name" value="Related to MOT1-transcriptional accessory protein"/>
    <property type="match status" value="1"/>
</dbReference>
<comment type="subcellular location">
    <subcellularLocation>
        <location evidence="1">Nucleus</location>
    </subcellularLocation>
</comment>
<dbReference type="GO" id="GO:0003677">
    <property type="term" value="F:DNA binding"/>
    <property type="evidence" value="ECO:0007669"/>
    <property type="project" value="UniProtKB-KW"/>
</dbReference>
<organism evidence="20 21">
    <name type="scientific">Terfezia boudieri ATCC MYA-4762</name>
    <dbReference type="NCBI Taxonomy" id="1051890"/>
    <lineage>
        <taxon>Eukaryota</taxon>
        <taxon>Fungi</taxon>
        <taxon>Dikarya</taxon>
        <taxon>Ascomycota</taxon>
        <taxon>Pezizomycotina</taxon>
        <taxon>Pezizomycetes</taxon>
        <taxon>Pezizales</taxon>
        <taxon>Pezizaceae</taxon>
        <taxon>Terfezia</taxon>
    </lineage>
</organism>
<evidence type="ECO:0000256" key="15">
    <source>
        <dbReference type="ARBA" id="ARBA00081280"/>
    </source>
</evidence>
<dbReference type="GO" id="GO:0004386">
    <property type="term" value="F:helicase activity"/>
    <property type="evidence" value="ECO:0007669"/>
    <property type="project" value="UniProtKB-KW"/>
</dbReference>
<dbReference type="InterPro" id="IPR000330">
    <property type="entry name" value="SNF2_N"/>
</dbReference>
<dbReference type="STRING" id="1051890.A0A3N4LMN6"/>
<dbReference type="Proteomes" id="UP000267821">
    <property type="component" value="Unassembled WGS sequence"/>
</dbReference>
<sequence>MSRLERLVSLLDSGSTQLVRHTAAQQLADVQKSHPDELFNLLNRIVPHLRSKSWDTRTAATKAIGGIVENAESWDPNREDDLVKIEENDSRAIKSGIVKQENTQSENGEEQLRFDALDIVAVVKNGKRLLGSSGKEYDYSLADLDPAERLALQKKNVTARLGLGGEYMEDELVTEKDFATTSHSIQTPRIDTSVGNAYRTQPLVSPAIHSAMSPLDSSHTPQTPTDEGITGLSKRQQNMLKRKAKASAKNHVNKVRVVDLAQSTVRKPSIDANAMQTPIDRTPHPVKQEGNSPEKDYFSLDRSGQVDEDAKLIVEHKGPTAPLTSAIETSGEPTEWPFERLCELLLVDLFDPNWEIRHGAAMGIREVVRVHGRGAGRVRGKSRSENDILNQKWLEDLACRLCCIFMLDRFGDYVSDNVVAPIRETTSQTLGALLLHVFPPIVHSIYKVLYRLVMQTDLELKDPVWAICHGGMLGLKYLVAVRTDILIKDPDLIDGVVTAVMKGLGDFDDDVRAVSAATLIPIASEFISLRPEAVDGLVDVVWDCLTHLKDDLSASTGSVMDLLAKLCSFPQVLDTMRRKASSDPSQSFALLVPRLYPFLRHTITSVRSAVLRALLTFLNIQGEGTKGWIDGKTLRLIFQNLLVEKVETVLNLSLQVFLALVEELSRDNLHRFAVEFGSHVDALLSLLTTPIGVSRHPIAMDPYLFIRPSGQTYQPPSIPRHGSPGGAIEVLAKRRRKSEKREEPTVTTHNVDGHMMAGDIDLVGLDVLIKTKIAGAKAMGRVISLWPEADTVSFWSERLVPHLNSPFSTTQMVTAMIMEEYCKVTPLATPLKGSFLESLMDLLTTERPPIYRDLHSYMQIIWAQCQSLLNAFRDVAKVSTTKLPRIAAVVQGDPNAGPDAFGLAHAEKIVNEEFMRLKRLLQPTQKLMSSQVLADARASALIAIEEAQAAKKQRDIRVLAAAAGACIATNDLPKKLNPLIHGVMESVKSEENVDLQKRSASSIASLVSFCSLTGRKTAAEKLTKNLNAFLCVDTSEVPEFHRNASLEDAILSLRKEEDRKDHQDQAAFEREAKEARIKRRGAKEALEQLSVRFGNTLFDNVPKLKECIEEPLKQAFYGELHSWISLDELFLILPGNIPPNICDPENILGQEVVDGLSTIRALLPKFHPDLHTFVIDLFPLIVKALQSQFSVLRYAAAKCIATVCSVITVQGMTMLVEKVLPMIANAHDLCCRQGAIETVYHLIHVMETDILPYVVFLIVPVLGRMSDADNDVRLIATTTFATLVKLVPLEAGIPDPPGLSPELLKGRDRERQFISQMLDVHKIEPFQLPVSINATLRSYQQEGVNWLAFLNKYHLHGILCDDMGLGKTLQTICIIASDHYLRAQEFAKTGSPEMRRLPTLIVCPPTLSGHWQQEIKQYAPFLTALCYVGTPGERARVRAQLGTTDIVITSYDICRNDIENIAQYSWNYCVLDEGHIIKNSKAKLTQAVKRVVANHRLILSGTPIQNNVLELWSLFDFLMPGFLGTEKVFMERFAKPIAASRYSKSSSKEQEAGALAIEALHKQVLPFLLRRLKEEVLDDLPPKIIQNYYCDLSDLQKKLYDDFAKKQVKQISAEGVQDDKQAKQHIFQALQYMRKLCNSPALVLNEKHPQYEKMTKQLVKEKSHIRDPIHAPKLGALHNLLVDCGIGVESAGGPTETTSISQHRALIFCQLKEMLDIVEKDVLKAMLPSVSYMRMDGSTEARRRQDIVTKFNGDPSIDVLLLTTHVGGLGLNLTGADTVIFVEHDWNPQKDMQAMDRAHRIGQKKVVNVYRLITRGTLEEKIMTLQRFKLDVASTVVNQQNAGLATMETDQILDLFSLGESGQAEKSTAEEPVMDIDGNPLKKGTKGILDDLGELWDETQYDEYDLNNFIATLQV</sequence>
<dbReference type="InParanoid" id="A0A3N4LMN6"/>
<dbReference type="Gene3D" id="1.25.10.10">
    <property type="entry name" value="Leucine-rich Repeat Variant"/>
    <property type="match status" value="2"/>
</dbReference>
<dbReference type="FunFam" id="3.40.50.300:FF:000428">
    <property type="entry name" value="TATA-binding protein-associated factor 172"/>
    <property type="match status" value="1"/>
</dbReference>
<evidence type="ECO:0000256" key="6">
    <source>
        <dbReference type="ARBA" id="ARBA00022806"/>
    </source>
</evidence>
<dbReference type="Pfam" id="PF00271">
    <property type="entry name" value="Helicase_C"/>
    <property type="match status" value="1"/>
</dbReference>
<keyword evidence="10" id="KW-0804">Transcription</keyword>
<keyword evidence="8" id="KW-0805">Transcription regulation</keyword>
<keyword evidence="6" id="KW-0347">Helicase</keyword>
<evidence type="ECO:0000256" key="10">
    <source>
        <dbReference type="ARBA" id="ARBA00023163"/>
    </source>
</evidence>
<dbReference type="SMART" id="SM00487">
    <property type="entry name" value="DEXDc"/>
    <property type="match status" value="1"/>
</dbReference>
<comment type="function">
    <text evidence="12">Regulates transcription in association with TATA binding protein (TBP). Removes TBP from the TATA box via its C-terminal ATPase activity. Both transcription activation and repression require its ATPase activity. Part of the NCT transcriptional regulatory complex that acts as a key regulator of ergosterol biosynthesis and the azole exporter cdr1B. The NCT complex binds the promoters of genes linked to azole susceptibility, and especially represses the expression of cdr1B transporter.</text>
</comment>
<proteinExistence type="inferred from homology"/>
<dbReference type="SUPFAM" id="SSF52540">
    <property type="entry name" value="P-loop containing nucleoside triphosphate hydrolases"/>
    <property type="match status" value="2"/>
</dbReference>
<evidence type="ECO:0000256" key="12">
    <source>
        <dbReference type="ARBA" id="ARBA00053370"/>
    </source>
</evidence>
<dbReference type="InterPro" id="IPR016024">
    <property type="entry name" value="ARM-type_fold"/>
</dbReference>
<evidence type="ECO:0000256" key="16">
    <source>
        <dbReference type="ARBA" id="ARBA00081329"/>
    </source>
</evidence>
<dbReference type="PANTHER" id="PTHR36498">
    <property type="entry name" value="TATA-BINDING PROTEIN-ASSOCIATED FACTOR 172"/>
    <property type="match status" value="1"/>
</dbReference>
<reference evidence="20 21" key="1">
    <citation type="journal article" date="2018" name="Nat. Ecol. Evol.">
        <title>Pezizomycetes genomes reveal the molecular basis of ectomycorrhizal truffle lifestyle.</title>
        <authorList>
            <person name="Murat C."/>
            <person name="Payen T."/>
            <person name="Noel B."/>
            <person name="Kuo A."/>
            <person name="Morin E."/>
            <person name="Chen J."/>
            <person name="Kohler A."/>
            <person name="Krizsan K."/>
            <person name="Balestrini R."/>
            <person name="Da Silva C."/>
            <person name="Montanini B."/>
            <person name="Hainaut M."/>
            <person name="Levati E."/>
            <person name="Barry K.W."/>
            <person name="Belfiori B."/>
            <person name="Cichocki N."/>
            <person name="Clum A."/>
            <person name="Dockter R.B."/>
            <person name="Fauchery L."/>
            <person name="Guy J."/>
            <person name="Iotti M."/>
            <person name="Le Tacon F."/>
            <person name="Lindquist E.A."/>
            <person name="Lipzen A."/>
            <person name="Malagnac F."/>
            <person name="Mello A."/>
            <person name="Molinier V."/>
            <person name="Miyauchi S."/>
            <person name="Poulain J."/>
            <person name="Riccioni C."/>
            <person name="Rubini A."/>
            <person name="Sitrit Y."/>
            <person name="Splivallo R."/>
            <person name="Traeger S."/>
            <person name="Wang M."/>
            <person name="Zifcakova L."/>
            <person name="Wipf D."/>
            <person name="Zambonelli A."/>
            <person name="Paolocci F."/>
            <person name="Nowrousian M."/>
            <person name="Ottonello S."/>
            <person name="Baldrian P."/>
            <person name="Spatafora J.W."/>
            <person name="Henrissat B."/>
            <person name="Nagy L.G."/>
            <person name="Aury J.M."/>
            <person name="Wincker P."/>
            <person name="Grigoriev I.V."/>
            <person name="Bonfante P."/>
            <person name="Martin F.M."/>
        </authorList>
    </citation>
    <scope>NUCLEOTIDE SEQUENCE [LARGE SCALE GENOMIC DNA]</scope>
    <source>
        <strain evidence="20 21">ATCC MYA-4762</strain>
    </source>
</reference>
<evidence type="ECO:0000256" key="8">
    <source>
        <dbReference type="ARBA" id="ARBA00023015"/>
    </source>
</evidence>
<evidence type="ECO:0000313" key="20">
    <source>
        <dbReference type="EMBL" id="RPB21951.1"/>
    </source>
</evidence>
<dbReference type="PANTHER" id="PTHR36498:SF1">
    <property type="entry name" value="TATA-BINDING PROTEIN-ASSOCIATED FACTOR 172"/>
    <property type="match status" value="1"/>
</dbReference>
<dbReference type="SMART" id="SM00490">
    <property type="entry name" value="HELICc"/>
    <property type="match status" value="1"/>
</dbReference>
<feature type="compositionally biased region" description="Basic and acidic residues" evidence="17">
    <location>
        <begin position="281"/>
        <end position="294"/>
    </location>
</feature>
<evidence type="ECO:0000256" key="11">
    <source>
        <dbReference type="ARBA" id="ARBA00023242"/>
    </source>
</evidence>
<feature type="region of interest" description="Disordered" evidence="17">
    <location>
        <begin position="275"/>
        <end position="294"/>
    </location>
</feature>
<evidence type="ECO:0000256" key="5">
    <source>
        <dbReference type="ARBA" id="ARBA00022801"/>
    </source>
</evidence>
<dbReference type="PROSITE" id="PS51192">
    <property type="entry name" value="HELICASE_ATP_BIND_1"/>
    <property type="match status" value="1"/>
</dbReference>
<dbReference type="GO" id="GO:0016887">
    <property type="term" value="F:ATP hydrolysis activity"/>
    <property type="evidence" value="ECO:0007669"/>
    <property type="project" value="InterPro"/>
</dbReference>
<evidence type="ECO:0000256" key="3">
    <source>
        <dbReference type="ARBA" id="ARBA00022737"/>
    </source>
</evidence>
<keyword evidence="4" id="KW-0547">Nucleotide-binding</keyword>
<dbReference type="FunFam" id="1.25.10.10:FF:000508">
    <property type="entry name" value="Probable helicase mot1"/>
    <property type="match status" value="1"/>
</dbReference>
<dbReference type="OrthoDB" id="10252227at2759"/>
<name>A0A3N4LMN6_9PEZI</name>
<dbReference type="InterPro" id="IPR027417">
    <property type="entry name" value="P-loop_NTPase"/>
</dbReference>
<evidence type="ECO:0000313" key="21">
    <source>
        <dbReference type="Proteomes" id="UP000267821"/>
    </source>
</evidence>
<feature type="domain" description="Helicase ATP-binding" evidence="18">
    <location>
        <begin position="1348"/>
        <end position="1521"/>
    </location>
</feature>
<dbReference type="Pfam" id="PF12054">
    <property type="entry name" value="DUF3535"/>
    <property type="match status" value="1"/>
</dbReference>
<dbReference type="InterPro" id="IPR038718">
    <property type="entry name" value="SNF2-like_sf"/>
</dbReference>
<dbReference type="InterPro" id="IPR014001">
    <property type="entry name" value="Helicase_ATP-bd"/>
</dbReference>
<gene>
    <name evidence="20" type="ORF">L211DRAFT_851164</name>
</gene>
<dbReference type="CDD" id="cd17999">
    <property type="entry name" value="DEXHc_Mot1"/>
    <property type="match status" value="1"/>
</dbReference>
<feature type="domain" description="Helicase C-terminal" evidence="19">
    <location>
        <begin position="1695"/>
        <end position="1852"/>
    </location>
</feature>
<evidence type="ECO:0000256" key="9">
    <source>
        <dbReference type="ARBA" id="ARBA00023125"/>
    </source>
</evidence>
<comment type="subunit">
    <text evidence="13">Forms the NCT transcriptional regulatory complex with nctA and nctB.</text>
</comment>
<evidence type="ECO:0000256" key="2">
    <source>
        <dbReference type="ARBA" id="ARBA00007025"/>
    </source>
</evidence>
<dbReference type="InterPro" id="IPR001650">
    <property type="entry name" value="Helicase_C-like"/>
</dbReference>
<protein>
    <recommendedName>
        <fullName evidence="14">TATA-binding protein-associated factor mot1</fullName>
    </recommendedName>
    <alternativeName>
        <fullName evidence="16">Modifier of transcription 1</fullName>
    </alternativeName>
    <alternativeName>
        <fullName evidence="15">NCT transcriptional regulatory complex subunit mot1</fullName>
    </alternativeName>
</protein>
<dbReference type="InterPro" id="IPR044972">
    <property type="entry name" value="Mot1"/>
</dbReference>
<evidence type="ECO:0000259" key="19">
    <source>
        <dbReference type="PROSITE" id="PS51194"/>
    </source>
</evidence>
<dbReference type="GO" id="GO:0005634">
    <property type="term" value="C:nucleus"/>
    <property type="evidence" value="ECO:0007669"/>
    <property type="project" value="UniProtKB-SubCell"/>
</dbReference>
<evidence type="ECO:0000256" key="4">
    <source>
        <dbReference type="ARBA" id="ARBA00022741"/>
    </source>
</evidence>
<keyword evidence="7" id="KW-0067">ATP-binding</keyword>
<dbReference type="FunFam" id="3.40.50.10810:FF:000009">
    <property type="entry name" value="B-TFIID TATA-box-binding protein-associated factor 1"/>
    <property type="match status" value="1"/>
</dbReference>
<comment type="similarity">
    <text evidence="2">Belongs to the SNF2/RAD54 helicase family.</text>
</comment>
<evidence type="ECO:0000256" key="13">
    <source>
        <dbReference type="ARBA" id="ARBA00064550"/>
    </source>
</evidence>
<dbReference type="GO" id="GO:0005524">
    <property type="term" value="F:ATP binding"/>
    <property type="evidence" value="ECO:0007669"/>
    <property type="project" value="UniProtKB-KW"/>
</dbReference>
<dbReference type="GO" id="GO:0017025">
    <property type="term" value="F:TBP-class protein binding"/>
    <property type="evidence" value="ECO:0007669"/>
    <property type="project" value="InterPro"/>
</dbReference>
<evidence type="ECO:0000256" key="7">
    <source>
        <dbReference type="ARBA" id="ARBA00022840"/>
    </source>
</evidence>
<dbReference type="InterPro" id="IPR022707">
    <property type="entry name" value="Mot1_central_dom"/>
</dbReference>
<dbReference type="FunCoup" id="A0A3N4LMN6">
    <property type="interactions" value="1331"/>
</dbReference>
<evidence type="ECO:0000256" key="17">
    <source>
        <dbReference type="SAM" id="MobiDB-lite"/>
    </source>
</evidence>
<dbReference type="InterPro" id="IPR044078">
    <property type="entry name" value="Mot1_ATP-bd"/>
</dbReference>
<keyword evidence="21" id="KW-1185">Reference proteome</keyword>
<keyword evidence="3" id="KW-0677">Repeat</keyword>
<dbReference type="SUPFAM" id="SSF48371">
    <property type="entry name" value="ARM repeat"/>
    <property type="match status" value="1"/>
</dbReference>
<dbReference type="Gene3D" id="3.40.50.300">
    <property type="entry name" value="P-loop containing nucleotide triphosphate hydrolases"/>
    <property type="match status" value="1"/>
</dbReference>
<evidence type="ECO:0000256" key="14">
    <source>
        <dbReference type="ARBA" id="ARBA00073046"/>
    </source>
</evidence>
<dbReference type="Pfam" id="PF00176">
    <property type="entry name" value="SNF2-rel_dom"/>
    <property type="match status" value="1"/>
</dbReference>
<dbReference type="InterPro" id="IPR011989">
    <property type="entry name" value="ARM-like"/>
</dbReference>
<dbReference type="EMBL" id="ML121556">
    <property type="protein sequence ID" value="RPB21951.1"/>
    <property type="molecule type" value="Genomic_DNA"/>
</dbReference>
<keyword evidence="11" id="KW-0539">Nucleus</keyword>
<evidence type="ECO:0000259" key="18">
    <source>
        <dbReference type="PROSITE" id="PS51192"/>
    </source>
</evidence>
<dbReference type="PROSITE" id="PS51194">
    <property type="entry name" value="HELICASE_CTER"/>
    <property type="match status" value="1"/>
</dbReference>
<dbReference type="Gene3D" id="3.40.50.10810">
    <property type="entry name" value="Tandem AAA-ATPase domain"/>
    <property type="match status" value="1"/>
</dbReference>
<keyword evidence="5" id="KW-0378">Hydrolase</keyword>
<dbReference type="CDD" id="cd18793">
    <property type="entry name" value="SF2_C_SNF"/>
    <property type="match status" value="1"/>
</dbReference>
<dbReference type="InterPro" id="IPR049730">
    <property type="entry name" value="SNF2/RAD54-like_C"/>
</dbReference>
<keyword evidence="9" id="KW-0238">DNA-binding</keyword>
<evidence type="ECO:0000256" key="1">
    <source>
        <dbReference type="ARBA" id="ARBA00004123"/>
    </source>
</evidence>